<dbReference type="EMBL" id="JAACFV010000105">
    <property type="protein sequence ID" value="KAF7505605.1"/>
    <property type="molecule type" value="Genomic_DNA"/>
</dbReference>
<dbReference type="OrthoDB" id="2011998at2759"/>
<name>A0A8H7AAI5_9EURO</name>
<evidence type="ECO:0000313" key="1">
    <source>
        <dbReference type="EMBL" id="KAF7505605.1"/>
    </source>
</evidence>
<reference evidence="1" key="1">
    <citation type="submission" date="2020-02" db="EMBL/GenBank/DDBJ databases">
        <authorList>
            <person name="Palmer J.M."/>
        </authorList>
    </citation>
    <scope>NUCLEOTIDE SEQUENCE</scope>
    <source>
        <strain evidence="1">EPUS1.4</strain>
        <tissue evidence="1">Thallus</tissue>
    </source>
</reference>
<proteinExistence type="predicted"/>
<gene>
    <name evidence="1" type="ORF">GJ744_000614</name>
</gene>
<accession>A0A8H7AAI5</accession>
<organism evidence="1 2">
    <name type="scientific">Endocarpon pusillum</name>
    <dbReference type="NCBI Taxonomy" id="364733"/>
    <lineage>
        <taxon>Eukaryota</taxon>
        <taxon>Fungi</taxon>
        <taxon>Dikarya</taxon>
        <taxon>Ascomycota</taxon>
        <taxon>Pezizomycotina</taxon>
        <taxon>Eurotiomycetes</taxon>
        <taxon>Chaetothyriomycetidae</taxon>
        <taxon>Verrucariales</taxon>
        <taxon>Verrucariaceae</taxon>
        <taxon>Endocarpon</taxon>
    </lineage>
</organism>
<keyword evidence="2" id="KW-1185">Reference proteome</keyword>
<comment type="caution">
    <text evidence="1">The sequence shown here is derived from an EMBL/GenBank/DDBJ whole genome shotgun (WGS) entry which is preliminary data.</text>
</comment>
<evidence type="ECO:0000313" key="2">
    <source>
        <dbReference type="Proteomes" id="UP000606974"/>
    </source>
</evidence>
<dbReference type="Proteomes" id="UP000606974">
    <property type="component" value="Unassembled WGS sequence"/>
</dbReference>
<protein>
    <submittedName>
        <fullName evidence="1">Uncharacterized protein</fullName>
    </submittedName>
</protein>
<dbReference type="AlphaFoldDB" id="A0A8H7AAI5"/>
<sequence>MDAECMAAWEEWRNDSHQISYCYVARRVEDPGKTELMDDELAEGLGSSRWMSVETALEEKKTCEPASELGLVHQGEISVLSGVVGPEPCGASAGRARSASQTLPWFPL</sequence>